<organism evidence="2 3">
    <name type="scientific">Penicillium cataractarum</name>
    <dbReference type="NCBI Taxonomy" id="2100454"/>
    <lineage>
        <taxon>Eukaryota</taxon>
        <taxon>Fungi</taxon>
        <taxon>Dikarya</taxon>
        <taxon>Ascomycota</taxon>
        <taxon>Pezizomycotina</taxon>
        <taxon>Eurotiomycetes</taxon>
        <taxon>Eurotiomycetidae</taxon>
        <taxon>Eurotiales</taxon>
        <taxon>Aspergillaceae</taxon>
        <taxon>Penicillium</taxon>
    </lineage>
</organism>
<dbReference type="EMBL" id="JAPZBS010000005">
    <property type="protein sequence ID" value="KAJ5370071.1"/>
    <property type="molecule type" value="Genomic_DNA"/>
</dbReference>
<evidence type="ECO:0000256" key="1">
    <source>
        <dbReference type="SAM" id="MobiDB-lite"/>
    </source>
</evidence>
<evidence type="ECO:0000313" key="3">
    <source>
        <dbReference type="Proteomes" id="UP001147782"/>
    </source>
</evidence>
<dbReference type="GeneID" id="81438271"/>
<protein>
    <submittedName>
        <fullName evidence="2">Uncharacterized protein</fullName>
    </submittedName>
</protein>
<proteinExistence type="predicted"/>
<comment type="caution">
    <text evidence="2">The sequence shown here is derived from an EMBL/GenBank/DDBJ whole genome shotgun (WGS) entry which is preliminary data.</text>
</comment>
<accession>A0A9W9S183</accession>
<dbReference type="AlphaFoldDB" id="A0A9W9S183"/>
<gene>
    <name evidence="2" type="ORF">N7496_006163</name>
</gene>
<evidence type="ECO:0000313" key="2">
    <source>
        <dbReference type="EMBL" id="KAJ5370071.1"/>
    </source>
</evidence>
<feature type="compositionally biased region" description="Basic and acidic residues" evidence="1">
    <location>
        <begin position="83"/>
        <end position="92"/>
    </location>
</feature>
<dbReference type="Proteomes" id="UP001147782">
    <property type="component" value="Unassembled WGS sequence"/>
</dbReference>
<reference evidence="2" key="1">
    <citation type="submission" date="2022-11" db="EMBL/GenBank/DDBJ databases">
        <authorList>
            <person name="Petersen C."/>
        </authorList>
    </citation>
    <scope>NUCLEOTIDE SEQUENCE</scope>
    <source>
        <strain evidence="2">IBT 29864</strain>
    </source>
</reference>
<sequence length="92" mass="10678">MCSLSSSVEWILENLGARNALQSYRWPLRTQEEEIALSDIVLTEYKLSKLAQGEKVIQENMRNLQNRTDPEKETTSLEPLLNEELHGIDQKY</sequence>
<keyword evidence="3" id="KW-1185">Reference proteome</keyword>
<name>A0A9W9S183_9EURO</name>
<dbReference type="RefSeq" id="XP_056554505.1">
    <property type="nucleotide sequence ID" value="XM_056699092.1"/>
</dbReference>
<reference evidence="2" key="2">
    <citation type="journal article" date="2023" name="IMA Fungus">
        <title>Comparative genomic study of the Penicillium genus elucidates a diverse pangenome and 15 lateral gene transfer events.</title>
        <authorList>
            <person name="Petersen C."/>
            <person name="Sorensen T."/>
            <person name="Nielsen M.R."/>
            <person name="Sondergaard T.E."/>
            <person name="Sorensen J.L."/>
            <person name="Fitzpatrick D.A."/>
            <person name="Frisvad J.C."/>
            <person name="Nielsen K.L."/>
        </authorList>
    </citation>
    <scope>NUCLEOTIDE SEQUENCE</scope>
    <source>
        <strain evidence="2">IBT 29864</strain>
    </source>
</reference>
<feature type="region of interest" description="Disordered" evidence="1">
    <location>
        <begin position="61"/>
        <end position="92"/>
    </location>
</feature>